<evidence type="ECO:0000313" key="1">
    <source>
        <dbReference type="EMBL" id="PNR44619.1"/>
    </source>
</evidence>
<dbReference type="PANTHER" id="PTHR34863">
    <property type="entry name" value="EXPRESSED PROTEIN"/>
    <property type="match status" value="1"/>
</dbReference>
<dbReference type="Proteomes" id="UP000006727">
    <property type="component" value="Chromosome 11"/>
</dbReference>
<organism evidence="1">
    <name type="scientific">Physcomitrium patens</name>
    <name type="common">Spreading-leaved earth moss</name>
    <name type="synonym">Physcomitrella patens</name>
    <dbReference type="NCBI Taxonomy" id="3218"/>
    <lineage>
        <taxon>Eukaryota</taxon>
        <taxon>Viridiplantae</taxon>
        <taxon>Streptophyta</taxon>
        <taxon>Embryophyta</taxon>
        <taxon>Bryophyta</taxon>
        <taxon>Bryophytina</taxon>
        <taxon>Bryopsida</taxon>
        <taxon>Funariidae</taxon>
        <taxon>Funariales</taxon>
        <taxon>Funariaceae</taxon>
        <taxon>Physcomitrium</taxon>
    </lineage>
</organism>
<dbReference type="EnsemblPlants" id="Pp3c11_184V3.1">
    <property type="protein sequence ID" value="Pp3c11_184V3.1"/>
    <property type="gene ID" value="Pp3c11_184"/>
</dbReference>
<keyword evidence="3" id="KW-1185">Reference proteome</keyword>
<evidence type="ECO:0000313" key="3">
    <source>
        <dbReference type="Proteomes" id="UP000006727"/>
    </source>
</evidence>
<dbReference type="PANTHER" id="PTHR34863:SF1">
    <property type="entry name" value="OTU DOMAIN-CONTAINING PROTEIN"/>
    <property type="match status" value="1"/>
</dbReference>
<dbReference type="InParanoid" id="A0A2K1JSV8"/>
<proteinExistence type="predicted"/>
<evidence type="ECO:0000313" key="2">
    <source>
        <dbReference type="EnsemblPlants" id="Pp3c11_184V3.1"/>
    </source>
</evidence>
<reference evidence="2" key="3">
    <citation type="submission" date="2020-12" db="UniProtKB">
        <authorList>
            <consortium name="EnsemblPlants"/>
        </authorList>
    </citation>
    <scope>IDENTIFICATION</scope>
</reference>
<reference evidence="1 3" key="2">
    <citation type="journal article" date="2018" name="Plant J.">
        <title>The Physcomitrella patens chromosome-scale assembly reveals moss genome structure and evolution.</title>
        <authorList>
            <person name="Lang D."/>
            <person name="Ullrich K.K."/>
            <person name="Murat F."/>
            <person name="Fuchs J."/>
            <person name="Jenkins J."/>
            <person name="Haas F.B."/>
            <person name="Piednoel M."/>
            <person name="Gundlach H."/>
            <person name="Van Bel M."/>
            <person name="Meyberg R."/>
            <person name="Vives C."/>
            <person name="Morata J."/>
            <person name="Symeonidi A."/>
            <person name="Hiss M."/>
            <person name="Muchero W."/>
            <person name="Kamisugi Y."/>
            <person name="Saleh O."/>
            <person name="Blanc G."/>
            <person name="Decker E.L."/>
            <person name="van Gessel N."/>
            <person name="Grimwood J."/>
            <person name="Hayes R.D."/>
            <person name="Graham S.W."/>
            <person name="Gunter L.E."/>
            <person name="McDaniel S.F."/>
            <person name="Hoernstein S.N.W."/>
            <person name="Larsson A."/>
            <person name="Li F.W."/>
            <person name="Perroud P.F."/>
            <person name="Phillips J."/>
            <person name="Ranjan P."/>
            <person name="Rokshar D.S."/>
            <person name="Rothfels C.J."/>
            <person name="Schneider L."/>
            <person name="Shu S."/>
            <person name="Stevenson D.W."/>
            <person name="Thummler F."/>
            <person name="Tillich M."/>
            <person name="Villarreal Aguilar J.C."/>
            <person name="Widiez T."/>
            <person name="Wong G.K."/>
            <person name="Wymore A."/>
            <person name="Zhang Y."/>
            <person name="Zimmer A.D."/>
            <person name="Quatrano R.S."/>
            <person name="Mayer K.F.X."/>
            <person name="Goodstein D."/>
            <person name="Casacuberta J.M."/>
            <person name="Vandepoele K."/>
            <person name="Reski R."/>
            <person name="Cuming A.C."/>
            <person name="Tuskan G.A."/>
            <person name="Maumus F."/>
            <person name="Salse J."/>
            <person name="Schmutz J."/>
            <person name="Rensing S.A."/>
        </authorList>
    </citation>
    <scope>NUCLEOTIDE SEQUENCE [LARGE SCALE GENOMIC DNA]</scope>
    <source>
        <strain evidence="2 3">cv. Gransden 2004</strain>
    </source>
</reference>
<dbReference type="AlphaFoldDB" id="A0A2K1JSV8"/>
<reference evidence="1 3" key="1">
    <citation type="journal article" date="2008" name="Science">
        <title>The Physcomitrella genome reveals evolutionary insights into the conquest of land by plants.</title>
        <authorList>
            <person name="Rensing S."/>
            <person name="Lang D."/>
            <person name="Zimmer A."/>
            <person name="Terry A."/>
            <person name="Salamov A."/>
            <person name="Shapiro H."/>
            <person name="Nishiyama T."/>
            <person name="Perroud P.-F."/>
            <person name="Lindquist E."/>
            <person name="Kamisugi Y."/>
            <person name="Tanahashi T."/>
            <person name="Sakakibara K."/>
            <person name="Fujita T."/>
            <person name="Oishi K."/>
            <person name="Shin-I T."/>
            <person name="Kuroki Y."/>
            <person name="Toyoda A."/>
            <person name="Suzuki Y."/>
            <person name="Hashimoto A."/>
            <person name="Yamaguchi K."/>
            <person name="Sugano A."/>
            <person name="Kohara Y."/>
            <person name="Fujiyama A."/>
            <person name="Anterola A."/>
            <person name="Aoki S."/>
            <person name="Ashton N."/>
            <person name="Barbazuk W.B."/>
            <person name="Barker E."/>
            <person name="Bennetzen J."/>
            <person name="Bezanilla M."/>
            <person name="Blankenship R."/>
            <person name="Cho S.H."/>
            <person name="Dutcher S."/>
            <person name="Estelle M."/>
            <person name="Fawcett J.A."/>
            <person name="Gundlach H."/>
            <person name="Hanada K."/>
            <person name="Heyl A."/>
            <person name="Hicks K.A."/>
            <person name="Hugh J."/>
            <person name="Lohr M."/>
            <person name="Mayer K."/>
            <person name="Melkozernov A."/>
            <person name="Murata T."/>
            <person name="Nelson D."/>
            <person name="Pils B."/>
            <person name="Prigge M."/>
            <person name="Reiss B."/>
            <person name="Renner T."/>
            <person name="Rombauts S."/>
            <person name="Rushton P."/>
            <person name="Sanderfoot A."/>
            <person name="Schween G."/>
            <person name="Shiu S.-H."/>
            <person name="Stueber K."/>
            <person name="Theodoulou F.L."/>
            <person name="Tu H."/>
            <person name="Van de Peer Y."/>
            <person name="Verrier P.J."/>
            <person name="Waters E."/>
            <person name="Wood A."/>
            <person name="Yang L."/>
            <person name="Cove D."/>
            <person name="Cuming A."/>
            <person name="Hasebe M."/>
            <person name="Lucas S."/>
            <person name="Mishler D.B."/>
            <person name="Reski R."/>
            <person name="Grigoriev I."/>
            <person name="Quatrano R.S."/>
            <person name="Boore J.L."/>
        </authorList>
    </citation>
    <scope>NUCLEOTIDE SEQUENCE [LARGE SCALE GENOMIC DNA]</scope>
    <source>
        <strain evidence="2 3">cv. Gransden 2004</strain>
    </source>
</reference>
<protein>
    <submittedName>
        <fullName evidence="1 2">Uncharacterized protein</fullName>
    </submittedName>
</protein>
<accession>A0A2K1JSV8</accession>
<name>A0A2K1JSV8_PHYPA</name>
<gene>
    <name evidence="1" type="ORF">PHYPA_014388</name>
</gene>
<dbReference type="Gramene" id="Pp3c11_184V3.1">
    <property type="protein sequence ID" value="Pp3c11_184V3.1"/>
    <property type="gene ID" value="Pp3c11_184"/>
</dbReference>
<dbReference type="EMBL" id="ABEU02000011">
    <property type="protein sequence ID" value="PNR44619.1"/>
    <property type="molecule type" value="Genomic_DNA"/>
</dbReference>
<sequence>MCNVEGYESLSFKPKIDNRIVKVKLYQELCHVILAVIQKQCLDDMPRTIRTMHIKLNQMQDLLARRPIVVHIGKRMECMKIMLEELATSFKNIV</sequence>